<reference evidence="3 4" key="1">
    <citation type="submission" date="2019-03" db="EMBL/GenBank/DDBJ databases">
        <title>Genomic Encyclopedia of Type Strains, Phase IV (KMG-IV): sequencing the most valuable type-strain genomes for metagenomic binning, comparative biology and taxonomic classification.</title>
        <authorList>
            <person name="Goeker M."/>
        </authorList>
    </citation>
    <scope>NUCLEOTIDE SEQUENCE [LARGE SCALE GENOMIC DNA]</scope>
    <source>
        <strain evidence="3 4">DSM 1837</strain>
    </source>
</reference>
<evidence type="ECO:0000256" key="1">
    <source>
        <dbReference type="SAM" id="SignalP"/>
    </source>
</evidence>
<dbReference type="OrthoDB" id="5568302at2"/>
<comment type="caution">
    <text evidence="3">The sequence shown here is derived from an EMBL/GenBank/DDBJ whole genome shotgun (WGS) entry which is preliminary data.</text>
</comment>
<organism evidence="3 4">
    <name type="scientific">Simplicispira metamorpha</name>
    <dbReference type="NCBI Taxonomy" id="80881"/>
    <lineage>
        <taxon>Bacteria</taxon>
        <taxon>Pseudomonadati</taxon>
        <taxon>Pseudomonadota</taxon>
        <taxon>Betaproteobacteria</taxon>
        <taxon>Burkholderiales</taxon>
        <taxon>Comamonadaceae</taxon>
        <taxon>Simplicispira</taxon>
    </lineage>
</organism>
<dbReference type="InterPro" id="IPR005586">
    <property type="entry name" value="ABC_trans_aux"/>
</dbReference>
<sequence length="220" mass="23232">MNALKKIAASARPASVVATFAAIFLAGCSALPQPPVRPVLYDLGPGQLAPAAEQPPLPALALADVQSAGPVDGSTAVHYRLAYADARQLRPYQSARWSQPPAQLLEQRLRAVLGERRAVLRADKALIAARQGQAPTAVLRVELEEFSQIFTSEQGSTGVVRLRATLVEPTPTGEQLLGQRLFVAQQAATSADAAGGTRALAEATQQAAQALAQWLEQQGR</sequence>
<gene>
    <name evidence="3" type="ORF">EV674_11747</name>
</gene>
<evidence type="ECO:0000313" key="3">
    <source>
        <dbReference type="EMBL" id="TCP16581.1"/>
    </source>
</evidence>
<feature type="signal peptide" evidence="1">
    <location>
        <begin position="1"/>
        <end position="21"/>
    </location>
</feature>
<dbReference type="EMBL" id="SLXH01000017">
    <property type="protein sequence ID" value="TCP16581.1"/>
    <property type="molecule type" value="Genomic_DNA"/>
</dbReference>
<feature type="chain" id="PRO_5020806291" evidence="1">
    <location>
        <begin position="22"/>
        <end position="220"/>
    </location>
</feature>
<evidence type="ECO:0000313" key="4">
    <source>
        <dbReference type="Proteomes" id="UP000295182"/>
    </source>
</evidence>
<dbReference type="RefSeq" id="WP_119013221.1">
    <property type="nucleotide sequence ID" value="NZ_QXNC01000014.1"/>
</dbReference>
<feature type="domain" description="ABC-type transport auxiliary lipoprotein component" evidence="2">
    <location>
        <begin position="41"/>
        <end position="212"/>
    </location>
</feature>
<dbReference type="Proteomes" id="UP000295182">
    <property type="component" value="Unassembled WGS sequence"/>
</dbReference>
<dbReference type="Pfam" id="PF03886">
    <property type="entry name" value="ABC_trans_aux"/>
    <property type="match status" value="1"/>
</dbReference>
<protein>
    <submittedName>
        <fullName evidence="3">Cholesterol transport system auxiliary component</fullName>
    </submittedName>
</protein>
<dbReference type="SUPFAM" id="SSF159594">
    <property type="entry name" value="XCC0632-like"/>
    <property type="match status" value="1"/>
</dbReference>
<name>A0A4R2N6U5_9BURK</name>
<dbReference type="AlphaFoldDB" id="A0A4R2N6U5"/>
<proteinExistence type="predicted"/>
<evidence type="ECO:0000259" key="2">
    <source>
        <dbReference type="Pfam" id="PF03886"/>
    </source>
</evidence>
<dbReference type="Gene3D" id="3.40.50.10610">
    <property type="entry name" value="ABC-type transport auxiliary lipoprotein component"/>
    <property type="match status" value="1"/>
</dbReference>
<keyword evidence="4" id="KW-1185">Reference proteome</keyword>
<keyword evidence="1" id="KW-0732">Signal</keyword>
<dbReference type="PROSITE" id="PS51257">
    <property type="entry name" value="PROKAR_LIPOPROTEIN"/>
    <property type="match status" value="1"/>
</dbReference>
<accession>A0A4R2N6U5</accession>